<evidence type="ECO:0000313" key="4">
    <source>
        <dbReference type="Proteomes" id="UP000321361"/>
    </source>
</evidence>
<protein>
    <recommendedName>
        <fullName evidence="2">HTH cro/C1-type domain-containing protein</fullName>
    </recommendedName>
</protein>
<name>A0A510WG08_ENTTH</name>
<evidence type="ECO:0000256" key="1">
    <source>
        <dbReference type="SAM" id="Coils"/>
    </source>
</evidence>
<dbReference type="GO" id="GO:0003677">
    <property type="term" value="F:DNA binding"/>
    <property type="evidence" value="ECO:0007669"/>
    <property type="project" value="InterPro"/>
</dbReference>
<dbReference type="Gene3D" id="1.10.260.40">
    <property type="entry name" value="lambda repressor-like DNA-binding domains"/>
    <property type="match status" value="1"/>
</dbReference>
<comment type="caution">
    <text evidence="3">The sequence shown here is derived from an EMBL/GenBank/DDBJ whole genome shotgun (WGS) entry which is preliminary data.</text>
</comment>
<dbReference type="CDD" id="cd00093">
    <property type="entry name" value="HTH_XRE"/>
    <property type="match status" value="1"/>
</dbReference>
<sequence length="51" mass="5822">MSATKRTLPNYFSRSTLIVEIGKKIKELRQSKEMTQKELAEILNVTPQASI</sequence>
<organism evidence="3 4">
    <name type="scientific">Enterococcus thailandicus</name>
    <dbReference type="NCBI Taxonomy" id="417368"/>
    <lineage>
        <taxon>Bacteria</taxon>
        <taxon>Bacillati</taxon>
        <taxon>Bacillota</taxon>
        <taxon>Bacilli</taxon>
        <taxon>Lactobacillales</taxon>
        <taxon>Enterococcaceae</taxon>
        <taxon>Enterococcus</taxon>
    </lineage>
</organism>
<dbReference type="RefSeq" id="WP_261768395.1">
    <property type="nucleotide sequence ID" value="NZ_BJUG01000015.1"/>
</dbReference>
<dbReference type="InterPro" id="IPR010982">
    <property type="entry name" value="Lambda_DNA-bd_dom_sf"/>
</dbReference>
<proteinExistence type="predicted"/>
<gene>
    <name evidence="3" type="ORF">ETH01_23530</name>
</gene>
<dbReference type="Pfam" id="PF01381">
    <property type="entry name" value="HTH_3"/>
    <property type="match status" value="1"/>
</dbReference>
<dbReference type="InterPro" id="IPR001387">
    <property type="entry name" value="Cro/C1-type_HTH"/>
</dbReference>
<evidence type="ECO:0000259" key="2">
    <source>
        <dbReference type="PROSITE" id="PS50943"/>
    </source>
</evidence>
<dbReference type="SUPFAM" id="SSF47413">
    <property type="entry name" value="lambda repressor-like DNA-binding domains"/>
    <property type="match status" value="1"/>
</dbReference>
<feature type="domain" description="HTH cro/C1-type" evidence="2">
    <location>
        <begin position="25"/>
        <end position="49"/>
    </location>
</feature>
<keyword evidence="1" id="KW-0175">Coiled coil</keyword>
<dbReference type="Proteomes" id="UP000321361">
    <property type="component" value="Unassembled WGS sequence"/>
</dbReference>
<dbReference type="AlphaFoldDB" id="A0A510WG08"/>
<evidence type="ECO:0000313" key="3">
    <source>
        <dbReference type="EMBL" id="GEK38066.1"/>
    </source>
</evidence>
<reference evidence="3 4" key="1">
    <citation type="submission" date="2019-07" db="EMBL/GenBank/DDBJ databases">
        <title>Whole genome shotgun sequence of Enterococcus thailandicus NBRC 101867.</title>
        <authorList>
            <person name="Hosoyama A."/>
            <person name="Uohara A."/>
            <person name="Ohji S."/>
            <person name="Ichikawa N."/>
        </authorList>
    </citation>
    <scope>NUCLEOTIDE SEQUENCE [LARGE SCALE GENOMIC DNA]</scope>
    <source>
        <strain evidence="3 4">NBRC 101867</strain>
    </source>
</reference>
<feature type="coiled-coil region" evidence="1">
    <location>
        <begin position="18"/>
        <end position="45"/>
    </location>
</feature>
<dbReference type="EMBL" id="BJUG01000015">
    <property type="protein sequence ID" value="GEK38066.1"/>
    <property type="molecule type" value="Genomic_DNA"/>
</dbReference>
<accession>A0A510WG08</accession>
<dbReference type="PROSITE" id="PS50943">
    <property type="entry name" value="HTH_CROC1"/>
    <property type="match status" value="1"/>
</dbReference>